<gene>
    <name evidence="2" type="ORF">D8674_012078</name>
</gene>
<keyword evidence="3" id="KW-1185">Reference proteome</keyword>
<protein>
    <recommendedName>
        <fullName evidence="1">RPW8 domain-containing protein</fullName>
    </recommendedName>
</protein>
<proteinExistence type="predicted"/>
<reference evidence="3" key="2">
    <citation type="submission" date="2019-10" db="EMBL/GenBank/DDBJ databases">
        <title>A de novo genome assembly of a pear dwarfing rootstock.</title>
        <authorList>
            <person name="Wang F."/>
            <person name="Wang J."/>
            <person name="Li S."/>
            <person name="Zhang Y."/>
            <person name="Fang M."/>
            <person name="Ma L."/>
            <person name="Zhao Y."/>
            <person name="Jiang S."/>
        </authorList>
    </citation>
    <scope>NUCLEOTIDE SEQUENCE [LARGE SCALE GENOMIC DNA]</scope>
</reference>
<comment type="caution">
    <text evidence="2">The sequence shown here is derived from an EMBL/GenBank/DDBJ whole genome shotgun (WGS) entry which is preliminary data.</text>
</comment>
<sequence length="504" mass="57585">MGRIVMQYKPLVEDLKFTLDCLRPRDIREIGELNVELGLPKDEIERLQQQIKEGSKLVDKLSKLSMRNYNILCSFCKCSKPSYTDRLIELNSSLRELFELLKLQEAREMKAILLLNRKIHKRQLKLATRQSKLLKREREILRALLEAKGVQELSGSNTQTVVQEQIGGSGLKLFNRKTHKRQLKLATRQSKLLQRDRDILRALQEAKGVQELSGSNTQTVVQEQIGGSGLKQAGPINGGGAALEAVFEVLFSAVIQTKENTRVFKRILGHLESTLYNIKPSIEEIAEYNQVLHLTEEEIETFRVEMEKGVELVHKCSKISLWASNKKYEYTNKLFGLNDPLQRLLNRVKVQLARDARECLVSVTNMETGAGKMTKSRKLEEEAKKVEGVVLYKIRLKFKLQTWFQWKSLKSNLSHKASPRNLVHDTRIRRVADLILHQSFLIVQLDNQKGRKKLKRLRTETCESCSGGGSTAMVVVGNIPVAVWLKRDGGRWKNKKGKLKIVGV</sequence>
<dbReference type="PROSITE" id="PS51153">
    <property type="entry name" value="RPW8"/>
    <property type="match status" value="1"/>
</dbReference>
<dbReference type="InterPro" id="IPR008808">
    <property type="entry name" value="Powdery_mildew-R_dom"/>
</dbReference>
<dbReference type="OrthoDB" id="1166582at2759"/>
<reference evidence="2 3" key="1">
    <citation type="submission" date="2019-09" db="EMBL/GenBank/DDBJ databases">
        <authorList>
            <person name="Ou C."/>
        </authorList>
    </citation>
    <scope>NUCLEOTIDE SEQUENCE [LARGE SCALE GENOMIC DNA]</scope>
    <source>
        <strain evidence="2">S2</strain>
        <tissue evidence="2">Leaf</tissue>
    </source>
</reference>
<dbReference type="EMBL" id="SMOL01000553">
    <property type="protein sequence ID" value="KAB2608910.1"/>
    <property type="molecule type" value="Genomic_DNA"/>
</dbReference>
<reference evidence="2 3" key="3">
    <citation type="submission" date="2019-11" db="EMBL/GenBank/DDBJ databases">
        <title>A de novo genome assembly of a pear dwarfing rootstock.</title>
        <authorList>
            <person name="Wang F."/>
            <person name="Wang J."/>
            <person name="Li S."/>
            <person name="Zhang Y."/>
            <person name="Fang M."/>
            <person name="Ma L."/>
            <person name="Zhao Y."/>
            <person name="Jiang S."/>
        </authorList>
    </citation>
    <scope>NUCLEOTIDE SEQUENCE [LARGE SCALE GENOMIC DNA]</scope>
    <source>
        <strain evidence="2">S2</strain>
        <tissue evidence="2">Leaf</tissue>
    </source>
</reference>
<dbReference type="Proteomes" id="UP000327157">
    <property type="component" value="Chromosome 14"/>
</dbReference>
<dbReference type="Pfam" id="PF05659">
    <property type="entry name" value="RPW8"/>
    <property type="match status" value="2"/>
</dbReference>
<evidence type="ECO:0000313" key="3">
    <source>
        <dbReference type="Proteomes" id="UP000327157"/>
    </source>
</evidence>
<evidence type="ECO:0000259" key="1">
    <source>
        <dbReference type="PROSITE" id="PS51153"/>
    </source>
</evidence>
<name>A0A5N5G5A0_9ROSA</name>
<organism evidence="2 3">
    <name type="scientific">Pyrus ussuriensis x Pyrus communis</name>
    <dbReference type="NCBI Taxonomy" id="2448454"/>
    <lineage>
        <taxon>Eukaryota</taxon>
        <taxon>Viridiplantae</taxon>
        <taxon>Streptophyta</taxon>
        <taxon>Embryophyta</taxon>
        <taxon>Tracheophyta</taxon>
        <taxon>Spermatophyta</taxon>
        <taxon>Magnoliopsida</taxon>
        <taxon>eudicotyledons</taxon>
        <taxon>Gunneridae</taxon>
        <taxon>Pentapetalae</taxon>
        <taxon>rosids</taxon>
        <taxon>fabids</taxon>
        <taxon>Rosales</taxon>
        <taxon>Rosaceae</taxon>
        <taxon>Amygdaloideae</taxon>
        <taxon>Maleae</taxon>
        <taxon>Pyrus</taxon>
    </lineage>
</organism>
<feature type="domain" description="RPW8" evidence="1">
    <location>
        <begin position="231"/>
        <end position="383"/>
    </location>
</feature>
<dbReference type="AlphaFoldDB" id="A0A5N5G5A0"/>
<evidence type="ECO:0000313" key="2">
    <source>
        <dbReference type="EMBL" id="KAB2608910.1"/>
    </source>
</evidence>
<accession>A0A5N5G5A0</accession>